<name>A0A1S3XCG0_TOBAC</name>
<dbReference type="GeneID" id="107763626"/>
<dbReference type="KEGG" id="nta:107763626"/>
<dbReference type="RefSeq" id="XP_016437606.1">
    <property type="nucleotide sequence ID" value="XM_016582120.2"/>
</dbReference>
<dbReference type="RefSeq" id="XP_016437606.1">
    <property type="nucleotide sequence ID" value="XM_016582120.1"/>
</dbReference>
<keyword evidence="2" id="KW-0812">Transmembrane</keyword>
<dbReference type="Proteomes" id="UP000790787">
    <property type="component" value="Chromosome 13"/>
</dbReference>
<feature type="transmembrane region" description="Helical" evidence="2">
    <location>
        <begin position="105"/>
        <end position="131"/>
    </location>
</feature>
<evidence type="ECO:0000313" key="3">
    <source>
        <dbReference type="Proteomes" id="UP000790787"/>
    </source>
</evidence>
<keyword evidence="2" id="KW-1133">Transmembrane helix</keyword>
<evidence type="ECO:0000313" key="4">
    <source>
        <dbReference type="RefSeq" id="XP_016437606.1"/>
    </source>
</evidence>
<dbReference type="PANTHER" id="PTHR35508">
    <property type="entry name" value="VOLTAGE-DEPENDENT L-TYPE CALCIUM CHANNEL SUBUNIT"/>
    <property type="match status" value="1"/>
</dbReference>
<dbReference type="PaxDb" id="4097-A0A1S3XCG0"/>
<reference evidence="4" key="2">
    <citation type="submission" date="2025-08" db="UniProtKB">
        <authorList>
            <consortium name="RefSeq"/>
        </authorList>
    </citation>
    <scope>IDENTIFICATION</scope>
    <source>
        <tissue evidence="4">Leaf</tissue>
    </source>
</reference>
<feature type="transmembrane region" description="Helical" evidence="2">
    <location>
        <begin position="171"/>
        <end position="199"/>
    </location>
</feature>
<dbReference type="OMA" id="LCLTGVY"/>
<dbReference type="OrthoDB" id="1925129at2759"/>
<proteinExistence type="predicted"/>
<dbReference type="PANTHER" id="PTHR35508:SF1">
    <property type="entry name" value="VOLTAGE-DEPENDENT L-TYPE CALCIUM CHANNEL SUBUNIT"/>
    <property type="match status" value="1"/>
</dbReference>
<protein>
    <submittedName>
        <fullName evidence="4">Uncharacterized protein LOC107763626</fullName>
    </submittedName>
</protein>
<evidence type="ECO:0000256" key="1">
    <source>
        <dbReference type="SAM" id="MobiDB-lite"/>
    </source>
</evidence>
<keyword evidence="2" id="KW-0472">Membrane</keyword>
<keyword evidence="3" id="KW-1185">Reference proteome</keyword>
<sequence>MAMEDSTSEEKSNGEVIIDETKEDSTNFNKSKGMNIQENEKGVTLFDIFNRFVSAIFSSDNNNNDPLIQRIKVAISENVPLIHQASKNTAHNVYSWTRKGSPLRALLVVSVGTIALLALTGLLVFMLFFVAATVNAIVISLLMSLAAAGGFLALFFACLTAIYIGALSVTVFVISTTTIISIIAVIVATGWIGFFWAIWLATKKSASLAKHSLNVTGSALSAYSSARHFQHNHDA</sequence>
<gene>
    <name evidence="4" type="primary">LOC107763626</name>
</gene>
<feature type="transmembrane region" description="Helical" evidence="2">
    <location>
        <begin position="137"/>
        <end position="164"/>
    </location>
</feature>
<feature type="region of interest" description="Disordered" evidence="1">
    <location>
        <begin position="1"/>
        <end position="32"/>
    </location>
</feature>
<feature type="compositionally biased region" description="Basic and acidic residues" evidence="1">
    <location>
        <begin position="8"/>
        <end position="25"/>
    </location>
</feature>
<organism evidence="3 4">
    <name type="scientific">Nicotiana tabacum</name>
    <name type="common">Common tobacco</name>
    <dbReference type="NCBI Taxonomy" id="4097"/>
    <lineage>
        <taxon>Eukaryota</taxon>
        <taxon>Viridiplantae</taxon>
        <taxon>Streptophyta</taxon>
        <taxon>Embryophyta</taxon>
        <taxon>Tracheophyta</taxon>
        <taxon>Spermatophyta</taxon>
        <taxon>Magnoliopsida</taxon>
        <taxon>eudicotyledons</taxon>
        <taxon>Gunneridae</taxon>
        <taxon>Pentapetalae</taxon>
        <taxon>asterids</taxon>
        <taxon>lamiids</taxon>
        <taxon>Solanales</taxon>
        <taxon>Solanaceae</taxon>
        <taxon>Nicotianoideae</taxon>
        <taxon>Nicotianeae</taxon>
        <taxon>Nicotiana</taxon>
    </lineage>
</organism>
<accession>A0A1S3XCG0</accession>
<evidence type="ECO:0000256" key="2">
    <source>
        <dbReference type="SAM" id="Phobius"/>
    </source>
</evidence>
<dbReference type="STRING" id="4097.A0A1S3XCG0"/>
<reference evidence="3" key="1">
    <citation type="journal article" date="2014" name="Nat. Commun.">
        <title>The tobacco genome sequence and its comparison with those of tomato and potato.</title>
        <authorList>
            <person name="Sierro N."/>
            <person name="Battey J.N."/>
            <person name="Ouadi S."/>
            <person name="Bakaher N."/>
            <person name="Bovet L."/>
            <person name="Willig A."/>
            <person name="Goepfert S."/>
            <person name="Peitsch M.C."/>
            <person name="Ivanov N.V."/>
        </authorList>
    </citation>
    <scope>NUCLEOTIDE SEQUENCE [LARGE SCALE GENOMIC DNA]</scope>
</reference>
<dbReference type="AlphaFoldDB" id="A0A1S3XCG0"/>